<keyword evidence="2" id="KW-1185">Reference proteome</keyword>
<reference evidence="1 2" key="1">
    <citation type="submission" date="2021-05" db="EMBL/GenBank/DDBJ databases">
        <title>Naturally bred epsilon2 phages have an improved host range and effectivity in uropathogenic E. coli over their ancestor phages.</title>
        <authorList>
            <person name="Saez D."/>
            <person name="Loose M."/>
            <person name="Mutti M."/>
            <person name="Visram Z."/>
            <person name="Hitzenhammer E."/>
            <person name="Dippel D."/>
            <person name="Tisakova L."/>
            <person name="Schertler S."/>
            <person name="Wittmann J."/>
            <person name="Corsini L."/>
            <person name="Wagenlehner F."/>
        </authorList>
    </citation>
    <scope>NUCLEOTIDE SEQUENCE [LARGE SCALE GENOMIC DNA]</scope>
</reference>
<sequence length="38" mass="4277">MSRRNTGGILLVRYTWVNNACVISMGRVFMGRDTTGSR</sequence>
<dbReference type="EMBL" id="MZ234017">
    <property type="protein sequence ID" value="QZI79132.1"/>
    <property type="molecule type" value="Genomic_DNA"/>
</dbReference>
<gene>
    <name evidence="1" type="ORF">101114UKE3_001</name>
</gene>
<protein>
    <submittedName>
        <fullName evidence="1">Uncharacterized protein</fullName>
    </submittedName>
</protein>
<proteinExistence type="predicted"/>
<accession>A0AAE8C6C1</accession>
<organism evidence="1 2">
    <name type="scientific">Escherichia phage vB_EcoP-101114UKE3</name>
    <dbReference type="NCBI Taxonomy" id="2865794"/>
    <lineage>
        <taxon>Viruses</taxon>
        <taxon>Duplodnaviria</taxon>
        <taxon>Heunggongvirae</taxon>
        <taxon>Uroviricota</taxon>
        <taxon>Caudoviricetes</taxon>
        <taxon>Mktvariviridae</taxon>
        <taxon>Gordonclarkvirinae</taxon>
        <taxon>Suseptimavirus</taxon>
        <taxon>Suseptimavirus 101114UKE3</taxon>
    </lineage>
</organism>
<dbReference type="Proteomes" id="UP000827177">
    <property type="component" value="Segment"/>
</dbReference>
<evidence type="ECO:0000313" key="2">
    <source>
        <dbReference type="Proteomes" id="UP000827177"/>
    </source>
</evidence>
<evidence type="ECO:0000313" key="1">
    <source>
        <dbReference type="EMBL" id="QZI79132.1"/>
    </source>
</evidence>
<name>A0AAE8C6C1_9CAUD</name>